<accession>A0A8R1HVJ7</accession>
<dbReference type="Gene3D" id="1.10.510.10">
    <property type="entry name" value="Transferase(Phosphotransferase) domain 1"/>
    <property type="match status" value="1"/>
</dbReference>
<dbReference type="InterPro" id="IPR036860">
    <property type="entry name" value="SH2_dom_sf"/>
</dbReference>
<dbReference type="InterPro" id="IPR011009">
    <property type="entry name" value="Kinase-like_dom_sf"/>
</dbReference>
<evidence type="ECO:0000259" key="10">
    <source>
        <dbReference type="PROSITE" id="PS50001"/>
    </source>
</evidence>
<dbReference type="CDD" id="cd10361">
    <property type="entry name" value="SH2_Fps_family"/>
    <property type="match status" value="1"/>
</dbReference>
<dbReference type="GO" id="GO:0004715">
    <property type="term" value="F:non-membrane spanning protein tyrosine kinase activity"/>
    <property type="evidence" value="ECO:0007669"/>
    <property type="project" value="UniProtKB-EC"/>
</dbReference>
<dbReference type="InterPro" id="IPR017441">
    <property type="entry name" value="Protein_kinase_ATP_BS"/>
</dbReference>
<comment type="similarity">
    <text evidence="8">Belongs to the protein kinase superfamily. Tyr protein kinase family.</text>
</comment>
<comment type="catalytic activity">
    <reaction evidence="8">
        <text>L-tyrosyl-[protein] + ATP = O-phospho-L-tyrosyl-[protein] + ADP + H(+)</text>
        <dbReference type="Rhea" id="RHEA:10596"/>
        <dbReference type="Rhea" id="RHEA-COMP:10136"/>
        <dbReference type="Rhea" id="RHEA-COMP:20101"/>
        <dbReference type="ChEBI" id="CHEBI:15378"/>
        <dbReference type="ChEBI" id="CHEBI:30616"/>
        <dbReference type="ChEBI" id="CHEBI:46858"/>
        <dbReference type="ChEBI" id="CHEBI:61978"/>
        <dbReference type="ChEBI" id="CHEBI:456216"/>
        <dbReference type="EC" id="2.7.10.2"/>
    </reaction>
</comment>
<dbReference type="Pfam" id="PF07714">
    <property type="entry name" value="PK_Tyr_Ser-Thr"/>
    <property type="match status" value="1"/>
</dbReference>
<dbReference type="SMART" id="SM00219">
    <property type="entry name" value="TyrKc"/>
    <property type="match status" value="1"/>
</dbReference>
<evidence type="ECO:0000256" key="1">
    <source>
        <dbReference type="ARBA" id="ARBA00022679"/>
    </source>
</evidence>
<dbReference type="GO" id="GO:0005524">
    <property type="term" value="F:ATP binding"/>
    <property type="evidence" value="ECO:0007669"/>
    <property type="project" value="UniProtKB-UniRule"/>
</dbReference>
<feature type="compositionally biased region" description="Gly residues" evidence="9">
    <location>
        <begin position="413"/>
        <end position="423"/>
    </location>
</feature>
<dbReference type="OMA" id="LCWEVIE"/>
<evidence type="ECO:0000256" key="5">
    <source>
        <dbReference type="ARBA" id="ARBA00023137"/>
    </source>
</evidence>
<keyword evidence="2 7" id="KW-0547">Nucleotide-binding</keyword>
<dbReference type="Gene3D" id="3.30.505.10">
    <property type="entry name" value="SH2 domain"/>
    <property type="match status" value="1"/>
</dbReference>
<dbReference type="InterPro" id="IPR020635">
    <property type="entry name" value="Tyr_kinase_cat_dom"/>
</dbReference>
<evidence type="ECO:0000313" key="13">
    <source>
        <dbReference type="Proteomes" id="UP000005237"/>
    </source>
</evidence>
<dbReference type="SMART" id="SM00252">
    <property type="entry name" value="SH2"/>
    <property type="match status" value="1"/>
</dbReference>
<dbReference type="PRINTS" id="PR00109">
    <property type="entry name" value="TYRKINASE"/>
</dbReference>
<keyword evidence="1 8" id="KW-0808">Transferase</keyword>
<evidence type="ECO:0000256" key="9">
    <source>
        <dbReference type="SAM" id="MobiDB-lite"/>
    </source>
</evidence>
<dbReference type="FunFam" id="3.30.200.20:FF:000518">
    <property type="entry name" value="Tyrosine-protein kinase"/>
    <property type="match status" value="1"/>
</dbReference>
<evidence type="ECO:0000256" key="7">
    <source>
        <dbReference type="PROSITE-ProRule" id="PRU10141"/>
    </source>
</evidence>
<keyword evidence="6" id="KW-0727">SH2 domain</keyword>
<dbReference type="Proteomes" id="UP000005237">
    <property type="component" value="Unassembled WGS sequence"/>
</dbReference>
<evidence type="ECO:0000313" key="12">
    <source>
        <dbReference type="EnsemblMetazoa" id="CJA08132.1"/>
    </source>
</evidence>
<feature type="domain" description="Protein kinase" evidence="11">
    <location>
        <begin position="122"/>
        <end position="378"/>
    </location>
</feature>
<dbReference type="Pfam" id="PF00017">
    <property type="entry name" value="SH2"/>
    <property type="match status" value="1"/>
</dbReference>
<keyword evidence="3 8" id="KW-0418">Kinase</keyword>
<evidence type="ECO:0000256" key="6">
    <source>
        <dbReference type="PROSITE-ProRule" id="PRU00191"/>
    </source>
</evidence>
<reference evidence="12" key="2">
    <citation type="submission" date="2022-06" db="UniProtKB">
        <authorList>
            <consortium name="EnsemblMetazoa"/>
        </authorList>
    </citation>
    <scope>IDENTIFICATION</scope>
    <source>
        <strain evidence="12">DF5081</strain>
    </source>
</reference>
<dbReference type="PANTHER" id="PTHR24418">
    <property type="entry name" value="TYROSINE-PROTEIN KINASE"/>
    <property type="match status" value="1"/>
</dbReference>
<dbReference type="InterPro" id="IPR001245">
    <property type="entry name" value="Ser-Thr/Tyr_kinase_cat_dom"/>
</dbReference>
<evidence type="ECO:0000256" key="3">
    <source>
        <dbReference type="ARBA" id="ARBA00022777"/>
    </source>
</evidence>
<reference evidence="13" key="1">
    <citation type="submission" date="2010-08" db="EMBL/GenBank/DDBJ databases">
        <authorList>
            <consortium name="Caenorhabditis japonica Sequencing Consortium"/>
            <person name="Wilson R.K."/>
        </authorList>
    </citation>
    <scope>NUCLEOTIDE SEQUENCE [LARGE SCALE GENOMIC DNA]</scope>
    <source>
        <strain evidence="13">DF5081</strain>
    </source>
</reference>
<dbReference type="InterPro" id="IPR050198">
    <property type="entry name" value="Non-receptor_tyrosine_kinases"/>
</dbReference>
<sequence>MCALESINKEPWFHGLLPREEVRLLILKNGDFLVRMTEPNPGQSRQLVLSIMQSEGEEHNEGMHYVIRMHDGQYSVTEKKSFFNLQSLVGFYRHNRISDEVPTSICLNPIGRQKWELNHEDVIMTKTLGEGAFGEVKLGTLRHANGEIEQVAVKVAKLEKCTKEQIKEIMTEARLMRHFDHRNVVRCHGVAAVEEPLLVVMEFVQGGGLDSFLSKNNVLMAEKMDIIAQVAAGLAYIHKQNIMHRDIAARNVLYGCGTAKVSDFGLSRVGTSYHMDPNKKAPIRWLSPETLTSFIYTQLTDVFSFGVLCWEVIENGEQPYPGLLVLEVHQKVVRDDYRMIISDKAPFPLQEMIKKCWLRDVNQRPNMEQVHLMCCKFVDRRDAKTSPDQASAQLSGNGKTKDKEKEKDKGKGKGQGKAGGGGRMFLKKKPSTPAGNITVKSIVGLKSKATKKKK</sequence>
<keyword evidence="4 7" id="KW-0067">ATP-binding</keyword>
<dbReference type="SUPFAM" id="SSF56112">
    <property type="entry name" value="Protein kinase-like (PK-like)"/>
    <property type="match status" value="1"/>
</dbReference>
<dbReference type="PROSITE" id="PS00107">
    <property type="entry name" value="PROTEIN_KINASE_ATP"/>
    <property type="match status" value="1"/>
</dbReference>
<feature type="domain" description="SH2" evidence="10">
    <location>
        <begin position="12"/>
        <end position="110"/>
    </location>
</feature>
<dbReference type="InterPro" id="IPR035849">
    <property type="entry name" value="Fes/Fps/Fer_SH2"/>
</dbReference>
<evidence type="ECO:0000259" key="11">
    <source>
        <dbReference type="PROSITE" id="PS50011"/>
    </source>
</evidence>
<dbReference type="PROSITE" id="PS50011">
    <property type="entry name" value="PROTEIN_KINASE_DOM"/>
    <property type="match status" value="1"/>
</dbReference>
<dbReference type="InterPro" id="IPR000980">
    <property type="entry name" value="SH2"/>
</dbReference>
<evidence type="ECO:0000256" key="4">
    <source>
        <dbReference type="ARBA" id="ARBA00022840"/>
    </source>
</evidence>
<dbReference type="EC" id="2.7.10.2" evidence="8"/>
<organism evidence="12 13">
    <name type="scientific">Caenorhabditis japonica</name>
    <dbReference type="NCBI Taxonomy" id="281687"/>
    <lineage>
        <taxon>Eukaryota</taxon>
        <taxon>Metazoa</taxon>
        <taxon>Ecdysozoa</taxon>
        <taxon>Nematoda</taxon>
        <taxon>Chromadorea</taxon>
        <taxon>Rhabditida</taxon>
        <taxon>Rhabditina</taxon>
        <taxon>Rhabditomorpha</taxon>
        <taxon>Rhabditoidea</taxon>
        <taxon>Rhabditidae</taxon>
        <taxon>Peloderinae</taxon>
        <taxon>Caenorhabditis</taxon>
    </lineage>
</organism>
<keyword evidence="13" id="KW-1185">Reference proteome</keyword>
<dbReference type="SUPFAM" id="SSF55550">
    <property type="entry name" value="SH2 domain"/>
    <property type="match status" value="1"/>
</dbReference>
<dbReference type="EnsemblMetazoa" id="CJA08132.1">
    <property type="protein sequence ID" value="CJA08132.1"/>
    <property type="gene ID" value="WBGene00127336"/>
</dbReference>
<dbReference type="Gene3D" id="3.30.200.20">
    <property type="entry name" value="Phosphorylase Kinase, domain 1"/>
    <property type="match status" value="1"/>
</dbReference>
<feature type="compositionally biased region" description="Polar residues" evidence="9">
    <location>
        <begin position="386"/>
        <end position="397"/>
    </location>
</feature>
<dbReference type="InterPro" id="IPR000719">
    <property type="entry name" value="Prot_kinase_dom"/>
</dbReference>
<keyword evidence="5 8" id="KW-0829">Tyrosine-protein kinase</keyword>
<proteinExistence type="inferred from homology"/>
<feature type="binding site" evidence="7">
    <location>
        <position position="154"/>
    </location>
    <ligand>
        <name>ATP</name>
        <dbReference type="ChEBI" id="CHEBI:30616"/>
    </ligand>
</feature>
<dbReference type="CDD" id="cd00192">
    <property type="entry name" value="PTKc"/>
    <property type="match status" value="1"/>
</dbReference>
<feature type="compositionally biased region" description="Basic and acidic residues" evidence="9">
    <location>
        <begin position="399"/>
        <end position="411"/>
    </location>
</feature>
<name>A0A8R1HVJ7_CAEJA</name>
<dbReference type="PROSITE" id="PS50001">
    <property type="entry name" value="SH2"/>
    <property type="match status" value="1"/>
</dbReference>
<feature type="region of interest" description="Disordered" evidence="9">
    <location>
        <begin position="386"/>
        <end position="454"/>
    </location>
</feature>
<evidence type="ECO:0000256" key="8">
    <source>
        <dbReference type="RuleBase" id="RU362096"/>
    </source>
</evidence>
<evidence type="ECO:0000256" key="2">
    <source>
        <dbReference type="ARBA" id="ARBA00022741"/>
    </source>
</evidence>
<dbReference type="AlphaFoldDB" id="A0A8R1HVJ7"/>
<protein>
    <recommendedName>
        <fullName evidence="8">Tyrosine-protein kinase</fullName>
        <ecNumber evidence="8">2.7.10.2</ecNumber>
    </recommendedName>
</protein>